<evidence type="ECO:0000256" key="3">
    <source>
        <dbReference type="ARBA" id="ARBA00023125"/>
    </source>
</evidence>
<dbReference type="AlphaFoldDB" id="A0A418W616"/>
<proteinExistence type="inferred from homology"/>
<evidence type="ECO:0000256" key="2">
    <source>
        <dbReference type="ARBA" id="ARBA00023015"/>
    </source>
</evidence>
<gene>
    <name evidence="6" type="ORF">D3876_15685</name>
</gene>
<dbReference type="Gene3D" id="1.10.10.10">
    <property type="entry name" value="Winged helix-like DNA-binding domain superfamily/Winged helix DNA-binding domain"/>
    <property type="match status" value="1"/>
</dbReference>
<keyword evidence="7" id="KW-1185">Reference proteome</keyword>
<evidence type="ECO:0000256" key="1">
    <source>
        <dbReference type="ARBA" id="ARBA00009437"/>
    </source>
</evidence>
<comment type="caution">
    <text evidence="6">The sequence shown here is derived from an EMBL/GenBank/DDBJ whole genome shotgun (WGS) entry which is preliminary data.</text>
</comment>
<dbReference type="PROSITE" id="PS50931">
    <property type="entry name" value="HTH_LYSR"/>
    <property type="match status" value="1"/>
</dbReference>
<dbReference type="InterPro" id="IPR000847">
    <property type="entry name" value="LysR_HTH_N"/>
</dbReference>
<dbReference type="EMBL" id="QYUM01000004">
    <property type="protein sequence ID" value="RJF85388.1"/>
    <property type="molecule type" value="Genomic_DNA"/>
</dbReference>
<sequence>MDQDYALFVRVVESGSISAAARALRLSPAMVSKRLARLEARLGTRLAHRTTRRLVTTEAGQRFYDDLVRILAAASEAEARVAGHGVPAGRLRVTAPTSFGRMHIAPHIKPFLDQHPRIALELDLSDGFTDLVGGRFDMAIRISGAGEGNLVAHRLAANRRILCTAPDYLAEAGAPATLADLARHRLLAAENQLPWRIEGPDGLSVIDGESIVRTNSSEVVRELAISGLGIALRSTWDIAGELRSGRLQRVLRDHEGASDVSIQAVYPRAALTPAPVRLFTEWLGRIFAPVAPWDGDA</sequence>
<dbReference type="SUPFAM" id="SSF53850">
    <property type="entry name" value="Periplasmic binding protein-like II"/>
    <property type="match status" value="1"/>
</dbReference>
<evidence type="ECO:0000313" key="7">
    <source>
        <dbReference type="Proteomes" id="UP000286100"/>
    </source>
</evidence>
<dbReference type="GO" id="GO:0003677">
    <property type="term" value="F:DNA binding"/>
    <property type="evidence" value="ECO:0007669"/>
    <property type="project" value="UniProtKB-KW"/>
</dbReference>
<evidence type="ECO:0000313" key="6">
    <source>
        <dbReference type="EMBL" id="RJF85388.1"/>
    </source>
</evidence>
<dbReference type="SUPFAM" id="SSF46785">
    <property type="entry name" value="Winged helix' DNA-binding domain"/>
    <property type="match status" value="1"/>
</dbReference>
<dbReference type="RefSeq" id="WP_119764088.1">
    <property type="nucleotide sequence ID" value="NZ_QYUM01000004.1"/>
</dbReference>
<feature type="domain" description="HTH lysR-type" evidence="5">
    <location>
        <begin position="1"/>
        <end position="57"/>
    </location>
</feature>
<dbReference type="InterPro" id="IPR005119">
    <property type="entry name" value="LysR_subst-bd"/>
</dbReference>
<dbReference type="OrthoDB" id="9786526at2"/>
<dbReference type="Gene3D" id="3.40.190.290">
    <property type="match status" value="1"/>
</dbReference>
<name>A0A418W616_9SPHN</name>
<dbReference type="Proteomes" id="UP000286100">
    <property type="component" value="Unassembled WGS sequence"/>
</dbReference>
<keyword evidence="3" id="KW-0238">DNA-binding</keyword>
<comment type="similarity">
    <text evidence="1">Belongs to the LysR transcriptional regulatory family.</text>
</comment>
<dbReference type="CDD" id="cd08422">
    <property type="entry name" value="PBP2_CrgA_like"/>
    <property type="match status" value="1"/>
</dbReference>
<dbReference type="InterPro" id="IPR036388">
    <property type="entry name" value="WH-like_DNA-bd_sf"/>
</dbReference>
<protein>
    <submittedName>
        <fullName evidence="6">LysR family transcriptional regulator</fullName>
    </submittedName>
</protein>
<evidence type="ECO:0000259" key="5">
    <source>
        <dbReference type="PROSITE" id="PS50931"/>
    </source>
</evidence>
<dbReference type="PANTHER" id="PTHR30537:SF5">
    <property type="entry name" value="HTH-TYPE TRANSCRIPTIONAL ACTIVATOR TTDR-RELATED"/>
    <property type="match status" value="1"/>
</dbReference>
<reference evidence="6 7" key="1">
    <citation type="submission" date="2018-09" db="EMBL/GenBank/DDBJ databases">
        <authorList>
            <person name="Zhu H."/>
        </authorList>
    </citation>
    <scope>NUCLEOTIDE SEQUENCE [LARGE SCALE GENOMIC DNA]</scope>
    <source>
        <strain evidence="6 7">K2R01-6</strain>
    </source>
</reference>
<accession>A0A418W616</accession>
<dbReference type="Pfam" id="PF00126">
    <property type="entry name" value="HTH_1"/>
    <property type="match status" value="1"/>
</dbReference>
<keyword evidence="4" id="KW-0804">Transcription</keyword>
<dbReference type="FunFam" id="1.10.10.10:FF:000001">
    <property type="entry name" value="LysR family transcriptional regulator"/>
    <property type="match status" value="1"/>
</dbReference>
<dbReference type="GO" id="GO:0003700">
    <property type="term" value="F:DNA-binding transcription factor activity"/>
    <property type="evidence" value="ECO:0007669"/>
    <property type="project" value="InterPro"/>
</dbReference>
<dbReference type="InterPro" id="IPR058163">
    <property type="entry name" value="LysR-type_TF_proteobact-type"/>
</dbReference>
<dbReference type="InterPro" id="IPR036390">
    <property type="entry name" value="WH_DNA-bd_sf"/>
</dbReference>
<evidence type="ECO:0000256" key="4">
    <source>
        <dbReference type="ARBA" id="ARBA00023163"/>
    </source>
</evidence>
<dbReference type="PANTHER" id="PTHR30537">
    <property type="entry name" value="HTH-TYPE TRANSCRIPTIONAL REGULATOR"/>
    <property type="match status" value="1"/>
</dbReference>
<organism evidence="6 7">
    <name type="scientific">Sphingomonas cavernae</name>
    <dbReference type="NCBI Taxonomy" id="2320861"/>
    <lineage>
        <taxon>Bacteria</taxon>
        <taxon>Pseudomonadati</taxon>
        <taxon>Pseudomonadota</taxon>
        <taxon>Alphaproteobacteria</taxon>
        <taxon>Sphingomonadales</taxon>
        <taxon>Sphingomonadaceae</taxon>
        <taxon>Sphingomonas</taxon>
    </lineage>
</organism>
<keyword evidence="2" id="KW-0805">Transcription regulation</keyword>
<dbReference type="Pfam" id="PF03466">
    <property type="entry name" value="LysR_substrate"/>
    <property type="match status" value="1"/>
</dbReference>